<protein>
    <recommendedName>
        <fullName evidence="3">DUF4371 domain-containing protein</fullName>
    </recommendedName>
</protein>
<evidence type="ECO:0000313" key="2">
    <source>
        <dbReference type="Proteomes" id="UP001476798"/>
    </source>
</evidence>
<dbReference type="Proteomes" id="UP001476798">
    <property type="component" value="Unassembled WGS sequence"/>
</dbReference>
<comment type="caution">
    <text evidence="1">The sequence shown here is derived from an EMBL/GenBank/DDBJ whole genome shotgun (WGS) entry which is preliminary data.</text>
</comment>
<dbReference type="PANTHER" id="PTHR46880">
    <property type="entry name" value="RAS-ASSOCIATING DOMAIN-CONTAINING PROTEIN"/>
    <property type="match status" value="1"/>
</dbReference>
<accession>A0ABV0PY41</accession>
<reference evidence="1 2" key="1">
    <citation type="submission" date="2021-06" db="EMBL/GenBank/DDBJ databases">
        <authorList>
            <person name="Palmer J.M."/>
        </authorList>
    </citation>
    <scope>NUCLEOTIDE SEQUENCE [LARGE SCALE GENOMIC DNA]</scope>
    <source>
        <strain evidence="1 2">GA_2019</strain>
        <tissue evidence="1">Muscle</tissue>
    </source>
</reference>
<dbReference type="EMBL" id="JAHRIO010091033">
    <property type="protein sequence ID" value="MEQ2188426.1"/>
    <property type="molecule type" value="Genomic_DNA"/>
</dbReference>
<sequence>MAKAIEEAQSQCEEETKGLLKTAYFIAVNKLPKAKFCHLVKFMKDMEHPVFKKLNTETSMYGIYINEQGLSEMHQATASTPVENVDNAVRRSPVFSLVLDESIDISNTKRLITYVGYIEDNKIQTKLFRNSEIVDETADTIVEDVKQLLTEKNLDGNNLQQFALMEQLL</sequence>
<evidence type="ECO:0008006" key="3">
    <source>
        <dbReference type="Google" id="ProtNLM"/>
    </source>
</evidence>
<organism evidence="1 2">
    <name type="scientific">Goodea atripinnis</name>
    <dbReference type="NCBI Taxonomy" id="208336"/>
    <lineage>
        <taxon>Eukaryota</taxon>
        <taxon>Metazoa</taxon>
        <taxon>Chordata</taxon>
        <taxon>Craniata</taxon>
        <taxon>Vertebrata</taxon>
        <taxon>Euteleostomi</taxon>
        <taxon>Actinopterygii</taxon>
        <taxon>Neopterygii</taxon>
        <taxon>Teleostei</taxon>
        <taxon>Neoteleostei</taxon>
        <taxon>Acanthomorphata</taxon>
        <taxon>Ovalentaria</taxon>
        <taxon>Atherinomorphae</taxon>
        <taxon>Cyprinodontiformes</taxon>
        <taxon>Goodeidae</taxon>
        <taxon>Goodea</taxon>
    </lineage>
</organism>
<evidence type="ECO:0000313" key="1">
    <source>
        <dbReference type="EMBL" id="MEQ2188426.1"/>
    </source>
</evidence>
<dbReference type="PANTHER" id="PTHR46880:SF5">
    <property type="entry name" value="DUF4371 DOMAIN-CONTAINING PROTEIN"/>
    <property type="match status" value="1"/>
</dbReference>
<keyword evidence="2" id="KW-1185">Reference proteome</keyword>
<gene>
    <name evidence="1" type="ORF">GOODEAATRI_014889</name>
</gene>
<proteinExistence type="predicted"/>
<name>A0ABV0PY41_9TELE</name>